<dbReference type="Pfam" id="PF16656">
    <property type="entry name" value="Pur_ac_phosph_N"/>
    <property type="match status" value="1"/>
</dbReference>
<dbReference type="PROSITE" id="PS51318">
    <property type="entry name" value="TAT"/>
    <property type="match status" value="1"/>
</dbReference>
<keyword evidence="5" id="KW-1185">Reference proteome</keyword>
<dbReference type="AlphaFoldDB" id="A0A495JVF0"/>
<dbReference type="Gene3D" id="3.60.21.10">
    <property type="match status" value="1"/>
</dbReference>
<dbReference type="Pfam" id="PF00149">
    <property type="entry name" value="Metallophos"/>
    <property type="match status" value="1"/>
</dbReference>
<dbReference type="SUPFAM" id="SSF56300">
    <property type="entry name" value="Metallo-dependent phosphatases"/>
    <property type="match status" value="1"/>
</dbReference>
<evidence type="ECO:0000259" key="3">
    <source>
        <dbReference type="Pfam" id="PF16656"/>
    </source>
</evidence>
<reference evidence="4 5" key="1">
    <citation type="submission" date="2018-10" db="EMBL/GenBank/DDBJ databases">
        <title>Sequencing the genomes of 1000 actinobacteria strains.</title>
        <authorList>
            <person name="Klenk H.-P."/>
        </authorList>
    </citation>
    <scope>NUCLEOTIDE SEQUENCE [LARGE SCALE GENOMIC DNA]</scope>
    <source>
        <strain evidence="4 5">DSM 45175</strain>
    </source>
</reference>
<dbReference type="SUPFAM" id="SSF49363">
    <property type="entry name" value="Purple acid phosphatase, N-terminal domain"/>
    <property type="match status" value="1"/>
</dbReference>
<dbReference type="InterPro" id="IPR039331">
    <property type="entry name" value="PAPs-like"/>
</dbReference>
<dbReference type="GO" id="GO:0046872">
    <property type="term" value="F:metal ion binding"/>
    <property type="evidence" value="ECO:0007669"/>
    <property type="project" value="InterPro"/>
</dbReference>
<dbReference type="NCBIfam" id="TIGR01409">
    <property type="entry name" value="TAT_signal_seq"/>
    <property type="match status" value="1"/>
</dbReference>
<dbReference type="InterPro" id="IPR029052">
    <property type="entry name" value="Metallo-depent_PP-like"/>
</dbReference>
<feature type="domain" description="Calcineurin-like phosphoesterase" evidence="2">
    <location>
        <begin position="182"/>
        <end position="388"/>
    </location>
</feature>
<evidence type="ECO:0000313" key="4">
    <source>
        <dbReference type="EMBL" id="RKR92538.1"/>
    </source>
</evidence>
<evidence type="ECO:0000256" key="1">
    <source>
        <dbReference type="ARBA" id="ARBA00022729"/>
    </source>
</evidence>
<proteinExistence type="predicted"/>
<gene>
    <name evidence="4" type="ORF">BDK92_6979</name>
</gene>
<protein>
    <submittedName>
        <fullName evidence="4">Secreted protein</fullName>
    </submittedName>
</protein>
<dbReference type="PANTHER" id="PTHR22953">
    <property type="entry name" value="ACID PHOSPHATASE RELATED"/>
    <property type="match status" value="1"/>
</dbReference>
<sequence length="558" mass="59263">MDLPGFRVSRRRRGEMTIAEQHEYWQDVKRNLSRRRFLAAGAVGAAAVAVGPTLLTKAAYAEAPGSSVTPFGRHLSYGNDPTTQMRVGWQVPAAVDKPVLRLGTSADDLSQVVQGELRSLHSDYGTGTPLDQFYGHAALDGLRPDTTYYYAIGHDGLEAAGGPVQSFTTAPAGSGAALRPFTFTAMGDMGASAQALLDNAQIIAQKPAFHLVAGDITYADSSGKGELGDTFNPSVWDKYFGQIEPVAQSVPWMFATGNHDIESWYSPNGYGGHVQRLDLPTNGPSNCPSVYAFTYGNVAVLSLDTNDVSNEGPANRGYSGGAQLSWLEKTLADLRANPKIDFIVVFFHHCAYAVTTNHGSEGGVRAQWIPLFDKYNVDLVINGHNHMYERADPMRGGAKTRTAAVGDTVNPVTDGTTYIVAGGGGAGLYSLPANGPESYAGNVHDSDGVSTFYRNTSGTKVNETVDWSRIRYRGHNLLAVDVKPAAPGQTTTLTLRAVSIEGAATGTEIDRLTITRTAATVDTPAFGMPAVLTGAALAAGAGYVAWKRHRSGLEVPAS</sequence>
<dbReference type="EMBL" id="RBKT01000001">
    <property type="protein sequence ID" value="RKR92538.1"/>
    <property type="molecule type" value="Genomic_DNA"/>
</dbReference>
<dbReference type="PANTHER" id="PTHR22953:SF153">
    <property type="entry name" value="PURPLE ACID PHOSPHATASE"/>
    <property type="match status" value="1"/>
</dbReference>
<dbReference type="Proteomes" id="UP000277671">
    <property type="component" value="Unassembled WGS sequence"/>
</dbReference>
<dbReference type="InterPro" id="IPR015914">
    <property type="entry name" value="PAPs_N"/>
</dbReference>
<dbReference type="InterPro" id="IPR006311">
    <property type="entry name" value="TAT_signal"/>
</dbReference>
<dbReference type="InterPro" id="IPR019546">
    <property type="entry name" value="TAT_signal_bac_arc"/>
</dbReference>
<dbReference type="InterPro" id="IPR008963">
    <property type="entry name" value="Purple_acid_Pase-like_N"/>
</dbReference>
<accession>A0A495JVF0</accession>
<dbReference type="Gene3D" id="2.60.40.380">
    <property type="entry name" value="Purple acid phosphatase-like, N-terminal"/>
    <property type="match status" value="1"/>
</dbReference>
<feature type="domain" description="Purple acid phosphatase N-terminal" evidence="3">
    <location>
        <begin position="70"/>
        <end position="169"/>
    </location>
</feature>
<organism evidence="4 5">
    <name type="scientific">Micromonospora pisi</name>
    <dbReference type="NCBI Taxonomy" id="589240"/>
    <lineage>
        <taxon>Bacteria</taxon>
        <taxon>Bacillati</taxon>
        <taxon>Actinomycetota</taxon>
        <taxon>Actinomycetes</taxon>
        <taxon>Micromonosporales</taxon>
        <taxon>Micromonosporaceae</taxon>
        <taxon>Micromonospora</taxon>
    </lineage>
</organism>
<dbReference type="GO" id="GO:0003993">
    <property type="term" value="F:acid phosphatase activity"/>
    <property type="evidence" value="ECO:0007669"/>
    <property type="project" value="InterPro"/>
</dbReference>
<evidence type="ECO:0000259" key="2">
    <source>
        <dbReference type="Pfam" id="PF00149"/>
    </source>
</evidence>
<dbReference type="InterPro" id="IPR004843">
    <property type="entry name" value="Calcineurin-like_PHP"/>
</dbReference>
<dbReference type="RefSeq" id="WP_246017416.1">
    <property type="nucleotide sequence ID" value="NZ_RBKT01000001.1"/>
</dbReference>
<evidence type="ECO:0000313" key="5">
    <source>
        <dbReference type="Proteomes" id="UP000277671"/>
    </source>
</evidence>
<name>A0A495JVF0_9ACTN</name>
<keyword evidence="1" id="KW-0732">Signal</keyword>
<comment type="caution">
    <text evidence="4">The sequence shown here is derived from an EMBL/GenBank/DDBJ whole genome shotgun (WGS) entry which is preliminary data.</text>
</comment>